<evidence type="ECO:0000259" key="3">
    <source>
        <dbReference type="PROSITE" id="PS51186"/>
    </source>
</evidence>
<dbReference type="EC" id="2.3.1.-" evidence="4"/>
<name>A0A9X3RU25_9CORY</name>
<evidence type="ECO:0000313" key="7">
    <source>
        <dbReference type="Proteomes" id="UP001185631"/>
    </source>
</evidence>
<dbReference type="InterPro" id="IPR016181">
    <property type="entry name" value="Acyl_CoA_acyltransferase"/>
</dbReference>
<accession>A0A9X3RU25</accession>
<dbReference type="PROSITE" id="PS51186">
    <property type="entry name" value="GNAT"/>
    <property type="match status" value="1"/>
</dbReference>
<dbReference type="EMBL" id="JAVBID010000016">
    <property type="protein sequence ID" value="MDV2424905.1"/>
    <property type="molecule type" value="Genomic_DNA"/>
</dbReference>
<comment type="caution">
    <text evidence="4">The sequence shown here is derived from an EMBL/GenBank/DDBJ whole genome shotgun (WGS) entry which is preliminary data.</text>
</comment>
<dbReference type="PANTHER" id="PTHR43800:SF1">
    <property type="entry name" value="PEPTIDYL-LYSINE N-ACETYLTRANSFERASE YJAB"/>
    <property type="match status" value="1"/>
</dbReference>
<evidence type="ECO:0000313" key="5">
    <source>
        <dbReference type="EMBL" id="MDV2424905.1"/>
    </source>
</evidence>
<reference evidence="4" key="1">
    <citation type="submission" date="2022-02" db="EMBL/GenBank/DDBJ databases">
        <title>Corynebacterium sp. from urogenital microbiome.</title>
        <authorList>
            <person name="Cappelli E.A."/>
            <person name="Ribeiro T.G."/>
            <person name="Peixe L."/>
        </authorList>
    </citation>
    <scope>NUCLEOTIDE SEQUENCE</scope>
    <source>
        <strain evidence="4">C8Ua_181</strain>
    </source>
</reference>
<evidence type="ECO:0000256" key="1">
    <source>
        <dbReference type="ARBA" id="ARBA00022679"/>
    </source>
</evidence>
<dbReference type="EMBL" id="JAKMUU010000005">
    <property type="protein sequence ID" value="MCZ9307702.1"/>
    <property type="molecule type" value="Genomic_DNA"/>
</dbReference>
<evidence type="ECO:0000313" key="4">
    <source>
        <dbReference type="EMBL" id="MCZ9307702.1"/>
    </source>
</evidence>
<dbReference type="Pfam" id="PF13673">
    <property type="entry name" value="Acetyltransf_10"/>
    <property type="match status" value="1"/>
</dbReference>
<keyword evidence="7" id="KW-1185">Reference proteome</keyword>
<protein>
    <submittedName>
        <fullName evidence="4">GNAT family N-acetyltransferase</fullName>
        <ecNumber evidence="4">2.3.1.-</ecNumber>
    </submittedName>
</protein>
<feature type="domain" description="N-acetyltransferase" evidence="3">
    <location>
        <begin position="1"/>
        <end position="131"/>
    </location>
</feature>
<proteinExistence type="predicted"/>
<dbReference type="Gene3D" id="3.40.630.30">
    <property type="match status" value="1"/>
</dbReference>
<dbReference type="Proteomes" id="UP001146430">
    <property type="component" value="Unassembled WGS sequence"/>
</dbReference>
<dbReference type="RefSeq" id="WP_269946822.1">
    <property type="nucleotide sequence ID" value="NZ_JAKMUU010000005.1"/>
</dbReference>
<keyword evidence="1 4" id="KW-0808">Transferase</keyword>
<organism evidence="4 6">
    <name type="scientific">Corynebacterium curieae</name>
    <dbReference type="NCBI Taxonomy" id="2913500"/>
    <lineage>
        <taxon>Bacteria</taxon>
        <taxon>Bacillati</taxon>
        <taxon>Actinomycetota</taxon>
        <taxon>Actinomycetes</taxon>
        <taxon>Mycobacteriales</taxon>
        <taxon>Corynebacteriaceae</taxon>
        <taxon>Corynebacterium</taxon>
    </lineage>
</organism>
<keyword evidence="2 4" id="KW-0012">Acyltransferase</keyword>
<dbReference type="CDD" id="cd04301">
    <property type="entry name" value="NAT_SF"/>
    <property type="match status" value="1"/>
</dbReference>
<evidence type="ECO:0000256" key="2">
    <source>
        <dbReference type="ARBA" id="ARBA00023315"/>
    </source>
</evidence>
<evidence type="ECO:0000313" key="6">
    <source>
        <dbReference type="Proteomes" id="UP001146430"/>
    </source>
</evidence>
<reference evidence="5 7" key="2">
    <citation type="submission" date="2023-08" db="EMBL/GenBank/DDBJ databases">
        <title>Genomic characterization of the C. tuberculostearicum species complex, a ubiquitous member of the human skin microbiome.</title>
        <authorList>
            <person name="Ahmed N."/>
            <person name="Deming C."/>
            <person name="Conlan S."/>
            <person name="Segre J."/>
        </authorList>
    </citation>
    <scope>NUCLEOTIDE SEQUENCE [LARGE SCALE GENOMIC DNA]</scope>
    <source>
        <strain evidence="5 7">CTNIH19</strain>
    </source>
</reference>
<dbReference type="GO" id="GO:0016747">
    <property type="term" value="F:acyltransferase activity, transferring groups other than amino-acyl groups"/>
    <property type="evidence" value="ECO:0007669"/>
    <property type="project" value="InterPro"/>
</dbReference>
<dbReference type="SUPFAM" id="SSF55729">
    <property type="entry name" value="Acyl-CoA N-acyltransferases (Nat)"/>
    <property type="match status" value="1"/>
</dbReference>
<dbReference type="AlphaFoldDB" id="A0A9X3RU25"/>
<dbReference type="InterPro" id="IPR000182">
    <property type="entry name" value="GNAT_dom"/>
</dbReference>
<gene>
    <name evidence="4" type="ORF">L8V01_09465</name>
    <name evidence="5" type="ORF">RAE13_10885</name>
</gene>
<dbReference type="Proteomes" id="UP001185631">
    <property type="component" value="Unassembled WGS sequence"/>
</dbReference>
<dbReference type="PANTHER" id="PTHR43800">
    <property type="entry name" value="PEPTIDYL-LYSINE N-ACETYLTRANSFERASE YJAB"/>
    <property type="match status" value="1"/>
</dbReference>
<sequence length="134" mass="15019">MQIWRSAVDATHDFLAEDDRKSIEDNLIPHYFPAVELFGAELDGTLVGFVGIAGRTVEMLFVANEYRGRGIGTRLLEEAVSRHGARMVDVNEQNLGAVGFYRSYGFVTTGRDEIDADGKPYPTLHMRLEREPQS</sequence>